<dbReference type="EMBL" id="UINC01224483">
    <property type="protein sequence ID" value="SVE54125.1"/>
    <property type="molecule type" value="Genomic_DNA"/>
</dbReference>
<name>A0A383ECQ0_9ZZZZ</name>
<dbReference type="AlphaFoldDB" id="A0A383ECQ0"/>
<organism evidence="1">
    <name type="scientific">marine metagenome</name>
    <dbReference type="NCBI Taxonomy" id="408172"/>
    <lineage>
        <taxon>unclassified sequences</taxon>
        <taxon>metagenomes</taxon>
        <taxon>ecological metagenomes</taxon>
    </lineage>
</organism>
<evidence type="ECO:0000313" key="1">
    <source>
        <dbReference type="EMBL" id="SVE54125.1"/>
    </source>
</evidence>
<proteinExistence type="predicted"/>
<sequence>SEVLWNFHQLALEDSVLFIPKPSIQGPRSATRYLFAKGEIDSETAMLRLILNFGQDFGGPQDQERAETLAALEDYLEKLAKLSEHFVSTGTAAYNEYYKDLENNLTEAGVWNDIAGEIDAEREPEEELEEQRIIHRWQQIIK</sequence>
<feature type="non-terminal residue" evidence="1">
    <location>
        <position position="1"/>
    </location>
</feature>
<reference evidence="1" key="1">
    <citation type="submission" date="2018-05" db="EMBL/GenBank/DDBJ databases">
        <authorList>
            <person name="Lanie J.A."/>
            <person name="Ng W.-L."/>
            <person name="Kazmierczak K.M."/>
            <person name="Andrzejewski T.M."/>
            <person name="Davidsen T.M."/>
            <person name="Wayne K.J."/>
            <person name="Tettelin H."/>
            <person name="Glass J.I."/>
            <person name="Rusch D."/>
            <person name="Podicherti R."/>
            <person name="Tsui H.-C.T."/>
            <person name="Winkler M.E."/>
        </authorList>
    </citation>
    <scope>NUCLEOTIDE SEQUENCE</scope>
</reference>
<protein>
    <submittedName>
        <fullName evidence="1">Uncharacterized protein</fullName>
    </submittedName>
</protein>
<accession>A0A383ECQ0</accession>
<gene>
    <name evidence="1" type="ORF">METZ01_LOCUS506979</name>
</gene>